<feature type="domain" description="U1-type" evidence="9">
    <location>
        <begin position="381"/>
        <end position="416"/>
    </location>
</feature>
<proteinExistence type="predicted"/>
<protein>
    <recommendedName>
        <fullName evidence="11">C2H2-type domain-containing protein</fullName>
    </recommendedName>
</protein>
<feature type="domain" description="C2H2-type" evidence="8">
    <location>
        <begin position="520"/>
        <end position="544"/>
    </location>
</feature>
<evidence type="ECO:0000313" key="10">
    <source>
        <dbReference type="EMBL" id="JAT36000.1"/>
    </source>
</evidence>
<gene>
    <name evidence="10" type="ORF">g.38797</name>
</gene>
<keyword evidence="6" id="KW-0539">Nucleus</keyword>
<evidence type="ECO:0000256" key="3">
    <source>
        <dbReference type="ARBA" id="ARBA00022737"/>
    </source>
</evidence>
<feature type="compositionally biased region" description="Basic and acidic residues" evidence="7">
    <location>
        <begin position="1"/>
        <end position="37"/>
    </location>
</feature>
<evidence type="ECO:0000256" key="2">
    <source>
        <dbReference type="ARBA" id="ARBA00022723"/>
    </source>
</evidence>
<dbReference type="GO" id="GO:0003676">
    <property type="term" value="F:nucleic acid binding"/>
    <property type="evidence" value="ECO:0007669"/>
    <property type="project" value="InterPro"/>
</dbReference>
<accession>A0A1B6MJ59</accession>
<evidence type="ECO:0000259" key="8">
    <source>
        <dbReference type="SMART" id="SM00355"/>
    </source>
</evidence>
<feature type="region of interest" description="Disordered" evidence="7">
    <location>
        <begin position="1"/>
        <end position="76"/>
    </location>
</feature>
<keyword evidence="3" id="KW-0677">Repeat</keyword>
<dbReference type="GO" id="GO:0008270">
    <property type="term" value="F:zinc ion binding"/>
    <property type="evidence" value="ECO:0007669"/>
    <property type="project" value="UniProtKB-KW"/>
</dbReference>
<feature type="domain" description="U1-type" evidence="9">
    <location>
        <begin position="303"/>
        <end position="337"/>
    </location>
</feature>
<feature type="compositionally biased region" description="Polar residues" evidence="7">
    <location>
        <begin position="64"/>
        <end position="76"/>
    </location>
</feature>
<dbReference type="Gene3D" id="3.30.160.60">
    <property type="entry name" value="Classic Zinc Finger"/>
    <property type="match status" value="5"/>
</dbReference>
<dbReference type="InterPro" id="IPR051868">
    <property type="entry name" value="ZN346_ZMAT4"/>
</dbReference>
<evidence type="ECO:0000256" key="4">
    <source>
        <dbReference type="ARBA" id="ARBA00022771"/>
    </source>
</evidence>
<feature type="domain" description="C2H2-type" evidence="8">
    <location>
        <begin position="146"/>
        <end position="170"/>
    </location>
</feature>
<feature type="domain" description="U1-type" evidence="9">
    <location>
        <begin position="218"/>
        <end position="252"/>
    </location>
</feature>
<keyword evidence="5" id="KW-0862">Zinc</keyword>
<feature type="domain" description="C2H2-type" evidence="8">
    <location>
        <begin position="470"/>
        <end position="494"/>
    </location>
</feature>
<evidence type="ECO:0000259" key="9">
    <source>
        <dbReference type="SMART" id="SM00451"/>
    </source>
</evidence>
<feature type="domain" description="C2H2-type" evidence="8">
    <location>
        <begin position="221"/>
        <end position="245"/>
    </location>
</feature>
<feature type="domain" description="U1-type" evidence="9">
    <location>
        <begin position="467"/>
        <end position="501"/>
    </location>
</feature>
<comment type="subcellular location">
    <subcellularLocation>
        <location evidence="1">Nucleus</location>
    </subcellularLocation>
</comment>
<feature type="domain" description="C2H2-type" evidence="8">
    <location>
        <begin position="267"/>
        <end position="291"/>
    </location>
</feature>
<feature type="domain" description="U1-type" evidence="9">
    <location>
        <begin position="143"/>
        <end position="177"/>
    </location>
</feature>
<dbReference type="AlphaFoldDB" id="A0A1B6MJ59"/>
<sequence>MEYRRKENQSHDNQHLRSSKRSDIRYKPYSSDERESNYKGSRKVSIEVREERHTSKDRYHHTTSRNSGQYGPQSYPQELSNLFGPDVCQLCAVEFTSPVVQKMHYSGKQHAKNVTRFLTDWCRRTGSPMPQVDREATSSLTTNVEDYCQLCDVALKSLHEKLLHYSGKTHQRNERDPENIKRRVKCYETIDISNIPLSEVNGVLKATDEKVKVNMEMVQGFECELCNVKAVSQDQLQAHLEGKKHKERLEKKNASSERAVARRARPFKCDLCKVALETYHLYGLHLKGKRHAKTLAKQEQSHLSFDYCGVCNLNFTSFDQYQSHIQGRKHEKKCSEVTYQSTRSASDEKPSIVCKYCPYVGSNGDHKCDKSLATSDFKDLEKKWACAVCHNTVFDSEEAYNEHKNSRRHLMCVLNQEKGDKIVEELKYFYCYICKKQCLSNTEFSNHMFEERHQKLASEGSSVFSNINLFRCTVCDLTLVDQECKEEHIKDKKHLKLALEKDTLEYIRGIANKDIYMANLYCSHCLMSFSSFVKYSDHVLGDKHMDRVISKKLEMLTQ</sequence>
<name>A0A1B6MJ59_9HEMI</name>
<dbReference type="InterPro" id="IPR013087">
    <property type="entry name" value="Znf_C2H2_type"/>
</dbReference>
<dbReference type="SUPFAM" id="SSF57667">
    <property type="entry name" value="beta-beta-alpha zinc fingers"/>
    <property type="match status" value="8"/>
</dbReference>
<dbReference type="InterPro" id="IPR036236">
    <property type="entry name" value="Znf_C2H2_sf"/>
</dbReference>
<evidence type="ECO:0000256" key="6">
    <source>
        <dbReference type="ARBA" id="ARBA00023242"/>
    </source>
</evidence>
<keyword evidence="2" id="KW-0479">Metal-binding</keyword>
<dbReference type="PANTHER" id="PTHR46144:SF6">
    <property type="entry name" value="C2H2-TYPE DOMAIN-CONTAINING PROTEIN"/>
    <property type="match status" value="1"/>
</dbReference>
<dbReference type="EMBL" id="GEBQ01003977">
    <property type="protein sequence ID" value="JAT36000.1"/>
    <property type="molecule type" value="Transcribed_RNA"/>
</dbReference>
<keyword evidence="4" id="KW-0863">Zinc-finger</keyword>
<feature type="domain" description="U1-type" evidence="9">
    <location>
        <begin position="83"/>
        <end position="117"/>
    </location>
</feature>
<feature type="domain" description="C2H2-type" evidence="8">
    <location>
        <begin position="306"/>
        <end position="330"/>
    </location>
</feature>
<dbReference type="SMART" id="SM00451">
    <property type="entry name" value="ZnF_U1"/>
    <property type="match status" value="8"/>
</dbReference>
<dbReference type="GO" id="GO:0005634">
    <property type="term" value="C:nucleus"/>
    <property type="evidence" value="ECO:0007669"/>
    <property type="project" value="UniProtKB-SubCell"/>
</dbReference>
<evidence type="ECO:0008006" key="11">
    <source>
        <dbReference type="Google" id="ProtNLM"/>
    </source>
</evidence>
<feature type="compositionally biased region" description="Basic and acidic residues" evidence="7">
    <location>
        <begin position="44"/>
        <end position="57"/>
    </location>
</feature>
<dbReference type="PANTHER" id="PTHR46144">
    <property type="entry name" value="ZINC FINGER PROTEIN 385B-LIKE"/>
    <property type="match status" value="1"/>
</dbReference>
<evidence type="ECO:0000256" key="5">
    <source>
        <dbReference type="ARBA" id="ARBA00022833"/>
    </source>
</evidence>
<feature type="domain" description="C2H2-type" evidence="8">
    <location>
        <begin position="429"/>
        <end position="453"/>
    </location>
</feature>
<feature type="domain" description="U1-type" evidence="9">
    <location>
        <begin position="264"/>
        <end position="298"/>
    </location>
</feature>
<reference evidence="10" key="1">
    <citation type="submission" date="2015-11" db="EMBL/GenBank/DDBJ databases">
        <title>De novo transcriptome assembly of four potential Pierce s Disease insect vectors from Arizona vineyards.</title>
        <authorList>
            <person name="Tassone E.E."/>
        </authorList>
    </citation>
    <scope>NUCLEOTIDE SEQUENCE</scope>
</reference>
<feature type="domain" description="C2H2-type" evidence="8">
    <location>
        <begin position="384"/>
        <end position="409"/>
    </location>
</feature>
<evidence type="ECO:0000256" key="7">
    <source>
        <dbReference type="SAM" id="MobiDB-lite"/>
    </source>
</evidence>
<dbReference type="InterPro" id="IPR003604">
    <property type="entry name" value="Matrin/U1-like-C_Znf_C2H2"/>
</dbReference>
<feature type="domain" description="C2H2-type" evidence="8">
    <location>
        <begin position="86"/>
        <end position="110"/>
    </location>
</feature>
<dbReference type="Pfam" id="PF12874">
    <property type="entry name" value="zf-met"/>
    <property type="match status" value="4"/>
</dbReference>
<evidence type="ECO:0000256" key="1">
    <source>
        <dbReference type="ARBA" id="ARBA00004123"/>
    </source>
</evidence>
<feature type="domain" description="U1-type" evidence="9">
    <location>
        <begin position="517"/>
        <end position="551"/>
    </location>
</feature>
<dbReference type="SMART" id="SM00355">
    <property type="entry name" value="ZnF_C2H2"/>
    <property type="match status" value="9"/>
</dbReference>
<organism evidence="10">
    <name type="scientific">Graphocephala atropunctata</name>
    <dbReference type="NCBI Taxonomy" id="36148"/>
    <lineage>
        <taxon>Eukaryota</taxon>
        <taxon>Metazoa</taxon>
        <taxon>Ecdysozoa</taxon>
        <taxon>Arthropoda</taxon>
        <taxon>Hexapoda</taxon>
        <taxon>Insecta</taxon>
        <taxon>Pterygota</taxon>
        <taxon>Neoptera</taxon>
        <taxon>Paraneoptera</taxon>
        <taxon>Hemiptera</taxon>
        <taxon>Auchenorrhyncha</taxon>
        <taxon>Membracoidea</taxon>
        <taxon>Cicadellidae</taxon>
        <taxon>Cicadellinae</taxon>
        <taxon>Cicadellini</taxon>
        <taxon>Graphocephala</taxon>
    </lineage>
</organism>